<dbReference type="EMBL" id="CTRI01000001">
    <property type="protein sequence ID" value="CQR26445.1"/>
    <property type="molecule type" value="Genomic_DNA"/>
</dbReference>
<accession>A0ABM9SZH6</accession>
<dbReference type="Proteomes" id="UP000078599">
    <property type="component" value="Unassembled WGS sequence"/>
</dbReference>
<proteinExistence type="predicted"/>
<comment type="caution">
    <text evidence="1">The sequence shown here is derived from an EMBL/GenBank/DDBJ whole genome shotgun (WGS) entry which is preliminary data.</text>
</comment>
<evidence type="ECO:0000313" key="1">
    <source>
        <dbReference type="EMBL" id="CQR26445.1"/>
    </source>
</evidence>
<reference evidence="1 2" key="1">
    <citation type="submission" date="2015-03" db="EMBL/GenBank/DDBJ databases">
        <authorList>
            <person name="Regsiter A."/>
            <person name="william w."/>
        </authorList>
    </citation>
    <scope>NUCLEOTIDE SEQUENCE [LARGE SCALE GENOMIC DNA]</scope>
    <source>
        <strain evidence="1 2">CB1</strain>
    </source>
</reference>
<gene>
    <name evidence="1" type="ORF">THICB1_10188</name>
</gene>
<organism evidence="1 2">
    <name type="scientific">Thiomonas arsenitoxydans (strain DSM 22701 / CIP 110005 / 3As)</name>
    <dbReference type="NCBI Taxonomy" id="426114"/>
    <lineage>
        <taxon>Bacteria</taxon>
        <taxon>Pseudomonadati</taxon>
        <taxon>Pseudomonadota</taxon>
        <taxon>Betaproteobacteria</taxon>
        <taxon>Burkholderiales</taxon>
        <taxon>Thiomonas</taxon>
    </lineage>
</organism>
<name>A0ABM9SZH6_THIA3</name>
<keyword evidence="2" id="KW-1185">Reference proteome</keyword>
<evidence type="ECO:0000313" key="2">
    <source>
        <dbReference type="Proteomes" id="UP000078599"/>
    </source>
</evidence>
<dbReference type="RefSeq" id="WP_064971537.1">
    <property type="nucleotide sequence ID" value="NZ_DAIPFP010000007.1"/>
</dbReference>
<sequence>MDDHDPNFNFERLKAFSNANFDNGIRRALAGQETSFLIPVLAPVGDTLQLVSIHKLRLHGADRAEFSALYPDSGVEQSLHPAAFAAPWRYEQFHQRLGAANGILPKLEELNRAMPKVVITDSSQSALAISAKGGRNAIAAMRPENFRAVASDMRAAGFDVVIVPDNNILSRALARNAARETGALVANVPFQPGQNNLMSALIDATEQARDIDVRRLILEPISNAAPPPAIGLSHPARAIAEIGR</sequence>
<protein>
    <submittedName>
        <fullName evidence="1">Uncharacterized protein</fullName>
    </submittedName>
</protein>